<dbReference type="RefSeq" id="WP_354270127.1">
    <property type="nucleotide sequence ID" value="NZ_JBEPTQ010000002.1"/>
</dbReference>
<evidence type="ECO:0000313" key="2">
    <source>
        <dbReference type="Proteomes" id="UP001549291"/>
    </source>
</evidence>
<name>A0ABV2RSV0_BRAJP</name>
<accession>A0ABV2RSV0</accession>
<keyword evidence="2" id="KW-1185">Reference proteome</keyword>
<sequence>MTEPGGAVHKQFSDVGWSAVAVSEQMIKRALAAIAILLLPMTCLNAGSTIVGAGSQSCTAWMNRKKNPVVKEAFESWVMGFVSRLNVSGDREIVGGGDFTAIIIWMDRRCKSNSSDQIGVAALDLAMELAGNAAKR</sequence>
<organism evidence="1 2">
    <name type="scientific">Bradyrhizobium japonicum</name>
    <dbReference type="NCBI Taxonomy" id="375"/>
    <lineage>
        <taxon>Bacteria</taxon>
        <taxon>Pseudomonadati</taxon>
        <taxon>Pseudomonadota</taxon>
        <taxon>Alphaproteobacteria</taxon>
        <taxon>Hyphomicrobiales</taxon>
        <taxon>Nitrobacteraceae</taxon>
        <taxon>Bradyrhizobium</taxon>
    </lineage>
</organism>
<protein>
    <submittedName>
        <fullName evidence="1">Uncharacterized protein</fullName>
    </submittedName>
</protein>
<proteinExistence type="predicted"/>
<dbReference type="Proteomes" id="UP001549291">
    <property type="component" value="Unassembled WGS sequence"/>
</dbReference>
<dbReference type="EMBL" id="JBEPTQ010000002">
    <property type="protein sequence ID" value="MET4720013.1"/>
    <property type="molecule type" value="Genomic_DNA"/>
</dbReference>
<comment type="caution">
    <text evidence="1">The sequence shown here is derived from an EMBL/GenBank/DDBJ whole genome shotgun (WGS) entry which is preliminary data.</text>
</comment>
<gene>
    <name evidence="1" type="ORF">ABIF63_004119</name>
</gene>
<evidence type="ECO:0000313" key="1">
    <source>
        <dbReference type="EMBL" id="MET4720013.1"/>
    </source>
</evidence>
<reference evidence="1 2" key="1">
    <citation type="submission" date="2024-06" db="EMBL/GenBank/DDBJ databases">
        <title>Genomic Encyclopedia of Type Strains, Phase V (KMG-V): Genome sequencing to study the core and pangenomes of soil and plant-associated prokaryotes.</title>
        <authorList>
            <person name="Whitman W."/>
        </authorList>
    </citation>
    <scope>NUCLEOTIDE SEQUENCE [LARGE SCALE GENOMIC DNA]</scope>
    <source>
        <strain evidence="1 2">USDA 160</strain>
    </source>
</reference>